<dbReference type="OrthoDB" id="3180714at2759"/>
<dbReference type="Proteomes" id="UP001153069">
    <property type="component" value="Unassembled WGS sequence"/>
</dbReference>
<keyword evidence="1" id="KW-0732">Signal</keyword>
<dbReference type="SUPFAM" id="SSF82199">
    <property type="entry name" value="SET domain"/>
    <property type="match status" value="1"/>
</dbReference>
<organism evidence="3 4">
    <name type="scientific">Seminavis robusta</name>
    <dbReference type="NCBI Taxonomy" id="568900"/>
    <lineage>
        <taxon>Eukaryota</taxon>
        <taxon>Sar</taxon>
        <taxon>Stramenopiles</taxon>
        <taxon>Ochrophyta</taxon>
        <taxon>Bacillariophyta</taxon>
        <taxon>Bacillariophyceae</taxon>
        <taxon>Bacillariophycidae</taxon>
        <taxon>Naviculales</taxon>
        <taxon>Naviculaceae</taxon>
        <taxon>Seminavis</taxon>
    </lineage>
</organism>
<feature type="signal peptide" evidence="1">
    <location>
        <begin position="1"/>
        <end position="26"/>
    </location>
</feature>
<comment type="caution">
    <text evidence="3">The sequence shown here is derived from an EMBL/GenBank/DDBJ whole genome shotgun (WGS) entry which is preliminary data.</text>
</comment>
<reference evidence="3" key="1">
    <citation type="submission" date="2020-06" db="EMBL/GenBank/DDBJ databases">
        <authorList>
            <consortium name="Plant Systems Biology data submission"/>
        </authorList>
    </citation>
    <scope>NUCLEOTIDE SEQUENCE</scope>
    <source>
        <strain evidence="3">D6</strain>
    </source>
</reference>
<dbReference type="InterPro" id="IPR046341">
    <property type="entry name" value="SET_dom_sf"/>
</dbReference>
<dbReference type="Pfam" id="PF00856">
    <property type="entry name" value="SET"/>
    <property type="match status" value="1"/>
</dbReference>
<evidence type="ECO:0000256" key="1">
    <source>
        <dbReference type="SAM" id="SignalP"/>
    </source>
</evidence>
<dbReference type="Gene3D" id="2.170.270.10">
    <property type="entry name" value="SET domain"/>
    <property type="match status" value="1"/>
</dbReference>
<dbReference type="SMART" id="SM00317">
    <property type="entry name" value="SET"/>
    <property type="match status" value="1"/>
</dbReference>
<proteinExistence type="predicted"/>
<evidence type="ECO:0000259" key="2">
    <source>
        <dbReference type="PROSITE" id="PS50280"/>
    </source>
</evidence>
<dbReference type="AlphaFoldDB" id="A0A9N8DNT6"/>
<sequence length="666" mass="76575">MMRAFLFLSFLPMLSLLSEVVASSSANDIGSCRAVYDHNGVPFCVLPPDEQPACGLWMAPSTLGEGANLGMYAGVDIDKGHVIQKEIAIPIAFRDWTGPDYFWQLPEVDKSGEKDDGALWYRYIWSGWVADLETYQETNLQANKVVFVPGIGCTINSILEMRNVQSTHGSTYDTAGLTRGDPSAGAFSPYYDSQTKSVRFIPAGSEIFADYGDEWIPDIPGAQITFNLVMDRAEDFLRDEYFPFVQKHNLPPNVLEGLWNFTRDFPHSQPETFTVLPPSKFHWNDIQQAYHDLSLPAQQQNNDNDNHQDYYKEPSSLIRHFIRQNGKRNMDWLVQEGRCCDYMRTGVSNIPHAGRGAFATRDLPKGTIVGYSPLVHAGTFGLDLYNVPYTMGKNSTNNSYNKSDLVLNYAFGHSASTVLLNPYGSMVNYINHSPQPNVRVVWPDRELIAHKPEWVTTKDIPFLTHTFEKIGLSFDYIALRDIAEDEEIVMDYGREWEQAWEAHVQNWKPPKDADTYVHSSQWKNETMLRTVEELKENPYPPNLHTMCIPAYIWNATKKAYLYLPLERDYVDRVRCRILERRQHVTDPDNHPEVYTVELLFKKNRHVRTLNFPRSAIFLTDRVMSQDWHLPNTFRHPIGIPDDIFPPQWKNKLVKLEDVDEKNEEES</sequence>
<name>A0A9N8DNT6_9STRA</name>
<dbReference type="PROSITE" id="PS50280">
    <property type="entry name" value="SET"/>
    <property type="match status" value="1"/>
</dbReference>
<dbReference type="InterPro" id="IPR001214">
    <property type="entry name" value="SET_dom"/>
</dbReference>
<evidence type="ECO:0000313" key="4">
    <source>
        <dbReference type="Proteomes" id="UP001153069"/>
    </source>
</evidence>
<evidence type="ECO:0000313" key="3">
    <source>
        <dbReference type="EMBL" id="CAB9505746.1"/>
    </source>
</evidence>
<accession>A0A9N8DNT6</accession>
<dbReference type="EMBL" id="CAICTM010000241">
    <property type="protein sequence ID" value="CAB9505746.1"/>
    <property type="molecule type" value="Genomic_DNA"/>
</dbReference>
<keyword evidence="4" id="KW-1185">Reference proteome</keyword>
<protein>
    <submittedName>
        <fullName evidence="3">Guanylate cyclase</fullName>
    </submittedName>
</protein>
<feature type="chain" id="PRO_5040398727" evidence="1">
    <location>
        <begin position="27"/>
        <end position="666"/>
    </location>
</feature>
<gene>
    <name evidence="3" type="ORF">SEMRO_242_G096590.1</name>
</gene>
<feature type="domain" description="SET" evidence="2">
    <location>
        <begin position="343"/>
        <end position="493"/>
    </location>
</feature>